<keyword evidence="2" id="KW-0472">Membrane</keyword>
<sequence length="330" mass="37629">MPNRSHAAQPPVPAIEWPTVLLCLVIYSGWFGLTLFYRHIPWPLLALAGGWCIAWHMSLQHELLHGHPTRSRRLNDALGFPPLTLWLPYQIYRLSHLRHHRDEHLTDPLEDPETYYLTEERFGRLGKPALAFLRFSNTFFGRITFGALRSMVIFLWLHIGACLRGNRAEQRIWLPHALGVILVLVWVMGVCQMPIWLYLLCFVIPGRILASIRSFAEHRAAPDQAERTAIVENAPIFGLLFLYNNLHVVHHDAPGMPWYRIPAYYRAHRAAIVRANGGLVYDGYWDVARRYLTTPHHRGPHPGFAAPRAALPGRPASRPANVDQIAAAGD</sequence>
<feature type="compositionally biased region" description="Low complexity" evidence="1">
    <location>
        <begin position="305"/>
        <end position="320"/>
    </location>
</feature>
<feature type="domain" description="Fatty acid desaturase" evidence="3">
    <location>
        <begin position="42"/>
        <end position="275"/>
    </location>
</feature>
<comment type="caution">
    <text evidence="4">The sequence shown here is derived from an EMBL/GenBank/DDBJ whole genome shotgun (WGS) entry which is preliminary data.</text>
</comment>
<keyword evidence="5" id="KW-1185">Reference proteome</keyword>
<gene>
    <name evidence="4" type="ORF">ASILVAE211_10760</name>
</gene>
<feature type="transmembrane region" description="Helical" evidence="2">
    <location>
        <begin position="139"/>
        <end position="160"/>
    </location>
</feature>
<evidence type="ECO:0000256" key="2">
    <source>
        <dbReference type="SAM" id="Phobius"/>
    </source>
</evidence>
<keyword evidence="2" id="KW-0812">Transmembrane</keyword>
<reference evidence="4" key="2">
    <citation type="submission" date="2021-01" db="EMBL/GenBank/DDBJ databases">
        <authorList>
            <person name="Mieszkin S."/>
            <person name="Pouder E."/>
            <person name="Alain K."/>
        </authorList>
    </citation>
    <scope>NUCLEOTIDE SEQUENCE</scope>
    <source>
        <strain evidence="4">HW T2.11</strain>
    </source>
</reference>
<evidence type="ECO:0000259" key="3">
    <source>
        <dbReference type="Pfam" id="PF00487"/>
    </source>
</evidence>
<accession>A0A963YS16</accession>
<evidence type="ECO:0000256" key="1">
    <source>
        <dbReference type="SAM" id="MobiDB-lite"/>
    </source>
</evidence>
<dbReference type="GO" id="GO:0006629">
    <property type="term" value="P:lipid metabolic process"/>
    <property type="evidence" value="ECO:0007669"/>
    <property type="project" value="InterPro"/>
</dbReference>
<dbReference type="RefSeq" id="WP_227321326.1">
    <property type="nucleotide sequence ID" value="NZ_JAESVB010000004.1"/>
</dbReference>
<feature type="transmembrane region" description="Helical" evidence="2">
    <location>
        <begin position="15"/>
        <end position="33"/>
    </location>
</feature>
<reference evidence="4" key="1">
    <citation type="journal article" date="2021" name="Microorganisms">
        <title>Acidisoma silvae sp. nov. and Acidisomacellulosilytica sp. nov., Two Acidophilic Bacteria Isolated from Decaying Wood, Hydrolyzing Cellulose and Producing Poly-3-hydroxybutyrate.</title>
        <authorList>
            <person name="Mieszkin S."/>
            <person name="Pouder E."/>
            <person name="Uroz S."/>
            <person name="Simon-Colin C."/>
            <person name="Alain K."/>
        </authorList>
    </citation>
    <scope>NUCLEOTIDE SEQUENCE</scope>
    <source>
        <strain evidence="4">HW T2.11</strain>
    </source>
</reference>
<protein>
    <submittedName>
        <fullName evidence="4">Fatty acid desaturase</fullName>
    </submittedName>
</protein>
<feature type="transmembrane region" description="Helical" evidence="2">
    <location>
        <begin position="172"/>
        <end position="189"/>
    </location>
</feature>
<organism evidence="4 5">
    <name type="scientific">Acidisoma silvae</name>
    <dbReference type="NCBI Taxonomy" id="2802396"/>
    <lineage>
        <taxon>Bacteria</taxon>
        <taxon>Pseudomonadati</taxon>
        <taxon>Pseudomonadota</taxon>
        <taxon>Alphaproteobacteria</taxon>
        <taxon>Acetobacterales</taxon>
        <taxon>Acidocellaceae</taxon>
        <taxon>Acidisoma</taxon>
    </lineage>
</organism>
<evidence type="ECO:0000313" key="5">
    <source>
        <dbReference type="Proteomes" id="UP000708298"/>
    </source>
</evidence>
<dbReference type="Proteomes" id="UP000708298">
    <property type="component" value="Unassembled WGS sequence"/>
</dbReference>
<proteinExistence type="predicted"/>
<name>A0A963YS16_9PROT</name>
<dbReference type="AlphaFoldDB" id="A0A963YS16"/>
<feature type="region of interest" description="Disordered" evidence="1">
    <location>
        <begin position="298"/>
        <end position="322"/>
    </location>
</feature>
<dbReference type="InterPro" id="IPR005804">
    <property type="entry name" value="FA_desaturase_dom"/>
</dbReference>
<feature type="transmembrane region" description="Helical" evidence="2">
    <location>
        <begin position="40"/>
        <end position="58"/>
    </location>
</feature>
<dbReference type="Pfam" id="PF00487">
    <property type="entry name" value="FA_desaturase"/>
    <property type="match status" value="1"/>
</dbReference>
<dbReference type="EMBL" id="JAESVB010000004">
    <property type="protein sequence ID" value="MCB8875664.1"/>
    <property type="molecule type" value="Genomic_DNA"/>
</dbReference>
<evidence type="ECO:0000313" key="4">
    <source>
        <dbReference type="EMBL" id="MCB8875664.1"/>
    </source>
</evidence>
<keyword evidence="2" id="KW-1133">Transmembrane helix</keyword>